<protein>
    <recommendedName>
        <fullName evidence="2">Archaeal Type IV pilin N-terminal domain-containing protein</fullName>
    </recommendedName>
</protein>
<dbReference type="Pfam" id="PF07790">
    <property type="entry name" value="Pilin_N"/>
    <property type="match status" value="1"/>
</dbReference>
<feature type="transmembrane region" description="Helical" evidence="1">
    <location>
        <begin position="21"/>
        <end position="44"/>
    </location>
</feature>
<dbReference type="Proteomes" id="UP000011519">
    <property type="component" value="Unassembled WGS sequence"/>
</dbReference>
<organism evidence="3 4">
    <name type="scientific">Natrialba hulunbeirensis JCM 10989</name>
    <dbReference type="NCBI Taxonomy" id="1227493"/>
    <lineage>
        <taxon>Archaea</taxon>
        <taxon>Methanobacteriati</taxon>
        <taxon>Methanobacteriota</taxon>
        <taxon>Stenosarchaea group</taxon>
        <taxon>Halobacteria</taxon>
        <taxon>Halobacteriales</taxon>
        <taxon>Natrialbaceae</taxon>
        <taxon>Natrialba</taxon>
    </lineage>
</organism>
<gene>
    <name evidence="3" type="ORF">C483_14962</name>
</gene>
<dbReference type="STRING" id="1227493.C483_14962"/>
<keyword evidence="4" id="KW-1185">Reference proteome</keyword>
<name>L9ZQN1_9EURY</name>
<dbReference type="AlphaFoldDB" id="L9ZQN1"/>
<dbReference type="NCBIfam" id="TIGR02537">
    <property type="entry name" value="arch_flag_Nterm"/>
    <property type="match status" value="1"/>
</dbReference>
<sequence length="160" mass="16584">MDLTKYRAKLIGNEEERAVSPVIGVILMVAITVILAAVIAAFVLDMGDSIGQEANAAVDIEGDGTSSVEVSVTSLQSADGVKLAGGGIGEDTGDTYTYDDAYYTESVGTIGSYSSSDDSADEICHSSSGEQTIDVVAYLGESPDSTETETAQQSFTIDCE</sequence>
<keyword evidence="1" id="KW-0472">Membrane</keyword>
<evidence type="ECO:0000256" key="1">
    <source>
        <dbReference type="SAM" id="Phobius"/>
    </source>
</evidence>
<evidence type="ECO:0000313" key="3">
    <source>
        <dbReference type="EMBL" id="ELY88649.1"/>
    </source>
</evidence>
<evidence type="ECO:0000313" key="4">
    <source>
        <dbReference type="Proteomes" id="UP000011519"/>
    </source>
</evidence>
<dbReference type="RefSeq" id="WP_006654152.1">
    <property type="nucleotide sequence ID" value="NZ_AOIM01000038.1"/>
</dbReference>
<proteinExistence type="predicted"/>
<dbReference type="InterPro" id="IPR012859">
    <property type="entry name" value="Pilin_N_archaeal"/>
</dbReference>
<dbReference type="OrthoDB" id="169907at2157"/>
<reference evidence="3 4" key="1">
    <citation type="journal article" date="2014" name="PLoS Genet.">
        <title>Phylogenetically driven sequencing of extremely halophilic archaea reveals strategies for static and dynamic osmo-response.</title>
        <authorList>
            <person name="Becker E.A."/>
            <person name="Seitzer P.M."/>
            <person name="Tritt A."/>
            <person name="Larsen D."/>
            <person name="Krusor M."/>
            <person name="Yao A.I."/>
            <person name="Wu D."/>
            <person name="Madern D."/>
            <person name="Eisen J.A."/>
            <person name="Darling A.E."/>
            <person name="Facciotti M.T."/>
        </authorList>
    </citation>
    <scope>NUCLEOTIDE SEQUENCE [LARGE SCALE GENOMIC DNA]</scope>
    <source>
        <strain evidence="3 4">JCM 10989</strain>
    </source>
</reference>
<keyword evidence="1" id="KW-1133">Transmembrane helix</keyword>
<accession>L9ZQN1</accession>
<evidence type="ECO:0000259" key="2">
    <source>
        <dbReference type="Pfam" id="PF07790"/>
    </source>
</evidence>
<dbReference type="EMBL" id="AOIM01000038">
    <property type="protein sequence ID" value="ELY88649.1"/>
    <property type="molecule type" value="Genomic_DNA"/>
</dbReference>
<dbReference type="InterPro" id="IPR013373">
    <property type="entry name" value="Flagellin/pilin_N_arc"/>
</dbReference>
<comment type="caution">
    <text evidence="3">The sequence shown here is derived from an EMBL/GenBank/DDBJ whole genome shotgun (WGS) entry which is preliminary data.</text>
</comment>
<keyword evidence="1" id="KW-0812">Transmembrane</keyword>
<feature type="domain" description="Archaeal Type IV pilin N-terminal" evidence="2">
    <location>
        <begin position="17"/>
        <end position="67"/>
    </location>
</feature>